<feature type="domain" description="Erythromycin biosynthesis protein CIII-like C-terminal" evidence="2">
    <location>
        <begin position="327"/>
        <end position="440"/>
    </location>
</feature>
<sequence length="450" mass="49311">MTGTTTPLGKPTVVIACPPAAGHTTPLLVQATHLTARGYSVHFIAGAESESAILKTGATFYPVETVWTPEKFKYMFSLPEGHERRIYGIKGFFVDATPGAMRILRTVLEDIRSTDPDRDVVILQEYTSMGVWPFLFGAPLPRGYTRFPKVITFSTTPMTVSSIDLAPFGPGLSPDSSVEGRKRNRALYEEDRPVWDELTDYVNEVFGNLGTTVKVIEPFFDFLATGADLMLQPCSPSLEYPRSDMPKNVRFIGAHPRKEIGADGIVLPEWWGGLLAARDQGKKVVFVSQGTFQLDYNMLLRPTIQALSDRDDCFVIGVLGVKGATLDGVSIPANTQIVDFLPYDAVLPYVDVFVSNAGYGGFLHGVMNGVPMVLAGSGQDKSEVCTRGEWAGIAVNLKTDTPSVDAIRDAVDTVLTDTKFKKRCVEIQRENEALDSRAQVERAILEFARA</sequence>
<reference evidence="3 4" key="1">
    <citation type="submission" date="2024-07" db="EMBL/GenBank/DDBJ databases">
        <title>Section-level genome sequencing and comparative genomics of Aspergillus sections Usti and Cavernicolus.</title>
        <authorList>
            <consortium name="Lawrence Berkeley National Laboratory"/>
            <person name="Nybo J.L."/>
            <person name="Vesth T.C."/>
            <person name="Theobald S."/>
            <person name="Frisvad J.C."/>
            <person name="Larsen T.O."/>
            <person name="Kjaerboelling I."/>
            <person name="Rothschild-Mancinelli K."/>
            <person name="Lyhne E.K."/>
            <person name="Kogle M.E."/>
            <person name="Barry K."/>
            <person name="Clum A."/>
            <person name="Na H."/>
            <person name="Ledsgaard L."/>
            <person name="Lin J."/>
            <person name="Lipzen A."/>
            <person name="Kuo A."/>
            <person name="Riley R."/>
            <person name="Mondo S."/>
            <person name="Labutti K."/>
            <person name="Haridas S."/>
            <person name="Pangalinan J."/>
            <person name="Salamov A.A."/>
            <person name="Simmons B.A."/>
            <person name="Magnuson J.K."/>
            <person name="Chen J."/>
            <person name="Drula E."/>
            <person name="Henrissat B."/>
            <person name="Wiebenga A."/>
            <person name="Lubbers R.J."/>
            <person name="Gomes A.C."/>
            <person name="Makela M.R."/>
            <person name="Stajich J."/>
            <person name="Grigoriev I.V."/>
            <person name="Mortensen U.H."/>
            <person name="De Vries R.P."/>
            <person name="Baker S.E."/>
            <person name="Andersen M.R."/>
        </authorList>
    </citation>
    <scope>NUCLEOTIDE SEQUENCE [LARGE SCALE GENOMIC DNA]</scope>
    <source>
        <strain evidence="3 4">CBS 209.92</strain>
    </source>
</reference>
<dbReference type="PANTHER" id="PTHR21015:SF22">
    <property type="entry name" value="GLYCOSYLTRANSFERASE"/>
    <property type="match status" value="1"/>
</dbReference>
<dbReference type="SUPFAM" id="SSF53756">
    <property type="entry name" value="UDP-Glycosyltransferase/glycogen phosphorylase"/>
    <property type="match status" value="1"/>
</dbReference>
<protein>
    <submittedName>
        <fullName evidence="3">UDP-Glycosyltransferase/glycogen phosphorylase</fullName>
    </submittedName>
</protein>
<accession>A0ABR4GCJ8</accession>
<evidence type="ECO:0000313" key="3">
    <source>
        <dbReference type="EMBL" id="KAL2796681.1"/>
    </source>
</evidence>
<organism evidence="3 4">
    <name type="scientific">Aspergillus keveii</name>
    <dbReference type="NCBI Taxonomy" id="714993"/>
    <lineage>
        <taxon>Eukaryota</taxon>
        <taxon>Fungi</taxon>
        <taxon>Dikarya</taxon>
        <taxon>Ascomycota</taxon>
        <taxon>Pezizomycotina</taxon>
        <taxon>Eurotiomycetes</taxon>
        <taxon>Eurotiomycetidae</taxon>
        <taxon>Eurotiales</taxon>
        <taxon>Aspergillaceae</taxon>
        <taxon>Aspergillus</taxon>
        <taxon>Aspergillus subgen. Nidulantes</taxon>
    </lineage>
</organism>
<comment type="caution">
    <text evidence="3">The sequence shown here is derived from an EMBL/GenBank/DDBJ whole genome shotgun (WGS) entry which is preliminary data.</text>
</comment>
<dbReference type="PANTHER" id="PTHR21015">
    <property type="entry name" value="UDP-N-ACETYLGLUCOSAMINE--N-ACETYLMURAMYL-(PENTAPEPTIDE) PYROPHOSPHORYL-UNDECAPRENOL N-ACETYLGLUCOSAMINE TRANSFERASE 1"/>
    <property type="match status" value="1"/>
</dbReference>
<evidence type="ECO:0000313" key="4">
    <source>
        <dbReference type="Proteomes" id="UP001610563"/>
    </source>
</evidence>
<evidence type="ECO:0000259" key="2">
    <source>
        <dbReference type="Pfam" id="PF06722"/>
    </source>
</evidence>
<proteinExistence type="predicted"/>
<dbReference type="Gene3D" id="3.40.50.2000">
    <property type="entry name" value="Glycogen Phosphorylase B"/>
    <property type="match status" value="2"/>
</dbReference>
<gene>
    <name evidence="3" type="ORF">BJX66DRAFT_349440</name>
</gene>
<name>A0ABR4GCJ8_9EURO</name>
<keyword evidence="1" id="KW-0808">Transferase</keyword>
<keyword evidence="4" id="KW-1185">Reference proteome</keyword>
<dbReference type="Pfam" id="PF06722">
    <property type="entry name" value="EryCIII-like_C"/>
    <property type="match status" value="1"/>
</dbReference>
<dbReference type="EMBL" id="JBFTWV010000024">
    <property type="protein sequence ID" value="KAL2796681.1"/>
    <property type="molecule type" value="Genomic_DNA"/>
</dbReference>
<dbReference type="CDD" id="cd03784">
    <property type="entry name" value="GT1_Gtf-like"/>
    <property type="match status" value="1"/>
</dbReference>
<dbReference type="InterPro" id="IPR010610">
    <property type="entry name" value="EryCIII-like_C"/>
</dbReference>
<dbReference type="Proteomes" id="UP001610563">
    <property type="component" value="Unassembled WGS sequence"/>
</dbReference>
<evidence type="ECO:0000256" key="1">
    <source>
        <dbReference type="ARBA" id="ARBA00022679"/>
    </source>
</evidence>
<dbReference type="InterPro" id="IPR002213">
    <property type="entry name" value="UDP_glucos_trans"/>
</dbReference>